<dbReference type="InterPro" id="IPR036188">
    <property type="entry name" value="FAD/NAD-bd_sf"/>
</dbReference>
<reference evidence="7 8" key="1">
    <citation type="submission" date="2023-09" db="EMBL/GenBank/DDBJ databases">
        <authorList>
            <person name="Rey-Velasco X."/>
        </authorList>
    </citation>
    <scope>NUCLEOTIDE SEQUENCE [LARGE SCALE GENOMIC DNA]</scope>
    <source>
        <strain evidence="7 8">W335</strain>
    </source>
</reference>
<dbReference type="PANTHER" id="PTHR43557:SF2">
    <property type="entry name" value="RIESKE DOMAIN-CONTAINING PROTEIN-RELATED"/>
    <property type="match status" value="1"/>
</dbReference>
<keyword evidence="2" id="KW-0285">Flavoprotein</keyword>
<dbReference type="Gene3D" id="3.50.50.60">
    <property type="entry name" value="FAD/NAD(P)-binding domain"/>
    <property type="match status" value="2"/>
</dbReference>
<dbReference type="Pfam" id="PF14759">
    <property type="entry name" value="Reductase_C"/>
    <property type="match status" value="1"/>
</dbReference>
<dbReference type="PANTHER" id="PTHR43557">
    <property type="entry name" value="APOPTOSIS-INDUCING FACTOR 1"/>
    <property type="match status" value="1"/>
</dbReference>
<dbReference type="InterPro" id="IPR016156">
    <property type="entry name" value="FAD/NAD-linked_Rdtase_dimer_sf"/>
</dbReference>
<feature type="domain" description="Reductase C-terminal" evidence="6">
    <location>
        <begin position="322"/>
        <end position="405"/>
    </location>
</feature>
<dbReference type="InterPro" id="IPR028202">
    <property type="entry name" value="Reductase_C"/>
</dbReference>
<comment type="caution">
    <text evidence="7">The sequence shown here is derived from an EMBL/GenBank/DDBJ whole genome shotgun (WGS) entry which is preliminary data.</text>
</comment>
<evidence type="ECO:0000259" key="5">
    <source>
        <dbReference type="Pfam" id="PF07992"/>
    </source>
</evidence>
<keyword evidence="4" id="KW-0560">Oxidoreductase</keyword>
<dbReference type="SUPFAM" id="SSF51905">
    <property type="entry name" value="FAD/NAD(P)-binding domain"/>
    <property type="match status" value="2"/>
</dbReference>
<evidence type="ECO:0000313" key="7">
    <source>
        <dbReference type="EMBL" id="MDT0635691.1"/>
    </source>
</evidence>
<name>A0ABU3C2S7_9GAMM</name>
<evidence type="ECO:0000256" key="1">
    <source>
        <dbReference type="ARBA" id="ARBA00001974"/>
    </source>
</evidence>
<dbReference type="SUPFAM" id="SSF55424">
    <property type="entry name" value="FAD/NAD-linked reductases, dimerisation (C-terminal) domain"/>
    <property type="match status" value="1"/>
</dbReference>
<dbReference type="RefSeq" id="WP_311653592.1">
    <property type="nucleotide sequence ID" value="NZ_JAVRIB010000012.1"/>
</dbReference>
<protein>
    <submittedName>
        <fullName evidence="7">FAD-dependent oxidoreductase</fullName>
    </submittedName>
</protein>
<evidence type="ECO:0000259" key="6">
    <source>
        <dbReference type="Pfam" id="PF14759"/>
    </source>
</evidence>
<dbReference type="PRINTS" id="PR00368">
    <property type="entry name" value="FADPNR"/>
</dbReference>
<dbReference type="Pfam" id="PF07992">
    <property type="entry name" value="Pyr_redox_2"/>
    <property type="match status" value="1"/>
</dbReference>
<dbReference type="PRINTS" id="PR00411">
    <property type="entry name" value="PNDRDTASEI"/>
</dbReference>
<dbReference type="EMBL" id="JAVRIB010000012">
    <property type="protein sequence ID" value="MDT0635691.1"/>
    <property type="molecule type" value="Genomic_DNA"/>
</dbReference>
<sequence>MSETTVIVGAGHAAGMLTTTLIQKKYDGKIVIVGDEPHLPYQRPPLSKAYLSGDVELSSLYLKPQDTYDKAGVSLTLDTRVESIDRDSRELALSGGDILSYDNLVLATGSRVRRIPVPGADLSGIHYLRAIADVDALRPALTAGQRLVIVGGGYIGLEVAAVAAKLGVSVTVLETEERVMARVTGETISRYFERKHREAGVDLRTGTRVVAFEAGDNGRVGGVTCDDDSTVPADLVLVSIGIQPETALAEAAGLPCDDGILVDEYTRTDDPHILAIGDCTRHRNLYFDQPVRLESVANAVDQARTAAATLTGADQPYNAAPWFWSNQYDLRLQMVGLSEGHDETAIRGNPDDDAFAVFYLQQGTVIAVDAVNLPPAFMAGKKLVGARAAVEPATLIDLDVDLKSIM</sequence>
<evidence type="ECO:0000313" key="8">
    <source>
        <dbReference type="Proteomes" id="UP001251857"/>
    </source>
</evidence>
<dbReference type="Proteomes" id="UP001251857">
    <property type="component" value="Unassembled WGS sequence"/>
</dbReference>
<keyword evidence="3" id="KW-0274">FAD</keyword>
<accession>A0ABU3C2S7</accession>
<dbReference type="Gene3D" id="3.30.390.30">
    <property type="match status" value="1"/>
</dbReference>
<evidence type="ECO:0000256" key="4">
    <source>
        <dbReference type="ARBA" id="ARBA00023002"/>
    </source>
</evidence>
<gene>
    <name evidence="7" type="ORF">RM532_12100</name>
</gene>
<comment type="cofactor">
    <cofactor evidence="1">
        <name>FAD</name>
        <dbReference type="ChEBI" id="CHEBI:57692"/>
    </cofactor>
</comment>
<dbReference type="InterPro" id="IPR023753">
    <property type="entry name" value="FAD/NAD-binding_dom"/>
</dbReference>
<dbReference type="InterPro" id="IPR050446">
    <property type="entry name" value="FAD-oxidoreductase/Apoptosis"/>
</dbReference>
<feature type="domain" description="FAD/NAD(P)-binding" evidence="5">
    <location>
        <begin position="5"/>
        <end position="303"/>
    </location>
</feature>
<organism evidence="7 8">
    <name type="scientific">Spectribacter hydrogenoxidans</name>
    <dbReference type="NCBI Taxonomy" id="3075608"/>
    <lineage>
        <taxon>Bacteria</taxon>
        <taxon>Pseudomonadati</taxon>
        <taxon>Pseudomonadota</taxon>
        <taxon>Gammaproteobacteria</taxon>
        <taxon>Salinisphaerales</taxon>
        <taxon>Salinisphaeraceae</taxon>
        <taxon>Spectribacter</taxon>
    </lineage>
</organism>
<proteinExistence type="predicted"/>
<keyword evidence="8" id="KW-1185">Reference proteome</keyword>
<evidence type="ECO:0000256" key="2">
    <source>
        <dbReference type="ARBA" id="ARBA00022630"/>
    </source>
</evidence>
<evidence type="ECO:0000256" key="3">
    <source>
        <dbReference type="ARBA" id="ARBA00022827"/>
    </source>
</evidence>